<keyword evidence="4" id="KW-1185">Reference proteome</keyword>
<dbReference type="InterPro" id="IPR006597">
    <property type="entry name" value="Sel1-like"/>
</dbReference>
<evidence type="ECO:0008006" key="5">
    <source>
        <dbReference type="Google" id="ProtNLM"/>
    </source>
</evidence>
<dbReference type="STRING" id="237561.A0A1D8PDT2"/>
<evidence type="ECO:0000313" key="2">
    <source>
        <dbReference type="CGD" id="CAL0000177039"/>
    </source>
</evidence>
<dbReference type="SMART" id="SM00671">
    <property type="entry name" value="SEL1"/>
    <property type="match status" value="2"/>
</dbReference>
<dbReference type="PANTHER" id="PTHR43628">
    <property type="entry name" value="ACTIVATOR OF C KINASE PROTEIN 1-RELATED"/>
    <property type="match status" value="1"/>
</dbReference>
<dbReference type="SUPFAM" id="SSF81901">
    <property type="entry name" value="HCP-like"/>
    <property type="match status" value="1"/>
</dbReference>
<name>A0A1D8PDT2_CANAL</name>
<feature type="compositionally biased region" description="Basic and acidic residues" evidence="1">
    <location>
        <begin position="7"/>
        <end position="18"/>
    </location>
</feature>
<dbReference type="EMBL" id="CP017623">
    <property type="protein sequence ID" value="AOW26299.1"/>
    <property type="molecule type" value="Genomic_DNA"/>
</dbReference>
<feature type="region of interest" description="Disordered" evidence="1">
    <location>
        <begin position="475"/>
        <end position="494"/>
    </location>
</feature>
<dbReference type="KEGG" id="cal:CAALFM_C106420CA"/>
<evidence type="ECO:0000313" key="3">
    <source>
        <dbReference type="EMBL" id="AOW26299.1"/>
    </source>
</evidence>
<dbReference type="FunCoup" id="A0A1D8PDT2">
    <property type="interactions" value="56"/>
</dbReference>
<sequence length="724" mass="80956">MSDLNNNEDRFSFEESPIRTHPSSPTPHPTEDINRILSSEFQKRNTITGNFDTDPNSPQADTQSNHTSPISQQLINHMDMDRESIYSFDSVSTSGRLLDRLGLEDDDDDDNEDNVDHYETDSDTYTLTDKRESMTSIQTTGRLLDRLELDTRHKSIQQPPPPKQTNKILPIQPVNNLADIRGLKNKQNTQNSLSRREQLQPQPQSQPQLRSVVAQRQPPGQQQQQQQHHLQRINETPNLMQSVQRPIQKSQSGPIQNPQQALAHLKHVPMNLVFRNTNNSTETIKSDMASLKKFETRKSVVPEIRSIDSNDEVPPPPPLPSITPTSAISKNSFTPSPARSTESLGRSSLDQSPILSPILQPSPAGNSLESNGGHQGFVELNDENSVIGLSSMKPIQKSNSMKPMNNRPSMVMRTPSAPSLRNTMSIETNDTFDNSQTDFKLRSRSDTTNTTFNNNSNDSIDSGSTIFSARSQNTILNKDNSSSTNGGGPNAESRTNYAMELRGLGNHREASYQLQIAANEPYNYPRAMFLYAMALKFGQGVKQNYRHSIKWLTKCILLSSSHITSANISVVLEKLNALTIEDLIKLIMKNLTNTVDKDPHKNGQDPLILYPIFKALTKNQIAKVINISKIKGDVVAASYHELGNYLINGWGVTNKDETNGINCLSKAGSMGYIDSMVQLGEIWCSKTKNRKKDLTKAAGWLRLSEIFGVKSIGNSWIYKEKYMN</sequence>
<dbReference type="AlphaFoldDB" id="A0A1D8PDT2"/>
<dbReference type="eggNOG" id="ENOG502QW3C">
    <property type="taxonomic scope" value="Eukaryota"/>
</dbReference>
<dbReference type="RefSeq" id="XP_718855.2">
    <property type="nucleotide sequence ID" value="XM_713762.2"/>
</dbReference>
<feature type="compositionally biased region" description="Low complexity" evidence="1">
    <location>
        <begin position="446"/>
        <end position="464"/>
    </location>
</feature>
<dbReference type="GO" id="GO:0010972">
    <property type="term" value="P:negative regulation of G2/M transition of mitotic cell cycle"/>
    <property type="evidence" value="ECO:0000318"/>
    <property type="project" value="GO_Central"/>
</dbReference>
<feature type="region of interest" description="Disordered" evidence="1">
    <location>
        <begin position="1"/>
        <end position="67"/>
    </location>
</feature>
<dbReference type="SMR" id="A0A1D8PDT2"/>
<gene>
    <name evidence="3" type="ordered locus">CAALFM_C106420CA</name>
    <name evidence="2" type="ordered locus">orf19.13647</name>
</gene>
<feature type="compositionally biased region" description="Polar residues" evidence="1">
    <location>
        <begin position="36"/>
        <end position="67"/>
    </location>
</feature>
<dbReference type="InParanoid" id="A0A1D8PDT2"/>
<dbReference type="GeneID" id="3639554"/>
<feature type="region of interest" description="Disordered" evidence="1">
    <location>
        <begin position="302"/>
        <end position="378"/>
    </location>
</feature>
<evidence type="ECO:0000313" key="4">
    <source>
        <dbReference type="Proteomes" id="UP000000559"/>
    </source>
</evidence>
<dbReference type="VEuPathDB" id="FungiDB:C1_06420C_A"/>
<feature type="region of interest" description="Disordered" evidence="1">
    <location>
        <begin position="101"/>
        <end position="120"/>
    </location>
</feature>
<dbReference type="InterPro" id="IPR011990">
    <property type="entry name" value="TPR-like_helical_dom_sf"/>
</dbReference>
<dbReference type="InterPro" id="IPR052945">
    <property type="entry name" value="Mitotic_Regulator"/>
</dbReference>
<dbReference type="CGD" id="CAL0000177039">
    <property type="gene designation" value="orf19.13647"/>
</dbReference>
<feature type="compositionally biased region" description="Low complexity" evidence="1">
    <location>
        <begin position="199"/>
        <end position="228"/>
    </location>
</feature>
<dbReference type="Pfam" id="PF08238">
    <property type="entry name" value="Sel1"/>
    <property type="match status" value="2"/>
</dbReference>
<dbReference type="Proteomes" id="UP000000559">
    <property type="component" value="Chromosome 1"/>
</dbReference>
<reference evidence="3 4" key="3">
    <citation type="journal article" date="2013" name="Genome Biol.">
        <title>Assembly of a phased diploid Candida albicans genome facilitates allele-specific measurements and provides a simple model for repeat and indel structure.</title>
        <authorList>
            <person name="Muzzey D."/>
            <person name="Schwartz K."/>
            <person name="Weissman J.S."/>
            <person name="Sherlock G."/>
        </authorList>
    </citation>
    <scope>NUCLEOTIDE SEQUENCE [LARGE SCALE GENOMIC DNA]</scope>
    <source>
        <strain evidence="4">SC5314 / ATCC MYA-2876</strain>
    </source>
</reference>
<feature type="region of interest" description="Disordered" evidence="1">
    <location>
        <begin position="187"/>
        <end position="230"/>
    </location>
</feature>
<protein>
    <recommendedName>
        <fullName evidence="5">Protein DSF2</fullName>
    </recommendedName>
</protein>
<feature type="compositionally biased region" description="Acidic residues" evidence="1">
    <location>
        <begin position="104"/>
        <end position="113"/>
    </location>
</feature>
<accession>A0A1D8PDT2</accession>
<feature type="compositionally biased region" description="Polar residues" evidence="1">
    <location>
        <begin position="396"/>
        <end position="408"/>
    </location>
</feature>
<reference evidence="3 4" key="1">
    <citation type="journal article" date="2004" name="Proc. Natl. Acad. Sci. U.S.A.">
        <title>The diploid genome sequence of Candida albicans.</title>
        <authorList>
            <person name="Jones T."/>
            <person name="Federspiel N.A."/>
            <person name="Chibana H."/>
            <person name="Dungan J."/>
            <person name="Kalman S."/>
            <person name="Magee B.B."/>
            <person name="Newport G."/>
            <person name="Thorstenson Y.R."/>
            <person name="Agabian N."/>
            <person name="Magee P.T."/>
            <person name="Davis R.W."/>
            <person name="Scherer S."/>
        </authorList>
    </citation>
    <scope>NUCLEOTIDE SEQUENCE [LARGE SCALE GENOMIC DNA]</scope>
    <source>
        <strain evidence="4">SC5314 / ATCC MYA-2876</strain>
    </source>
</reference>
<reference evidence="3 4" key="2">
    <citation type="journal article" date="2007" name="Genome Biol.">
        <title>Assembly of the Candida albicans genome into sixteen supercontigs aligned on the eight chromosomes.</title>
        <authorList>
            <person name="van het Hoog M."/>
            <person name="Rast T.J."/>
            <person name="Martchenko M."/>
            <person name="Grindle S."/>
            <person name="Dignard D."/>
            <person name="Hogues H."/>
            <person name="Cuomo C."/>
            <person name="Berriman M."/>
            <person name="Scherer S."/>
            <person name="Magee B.B."/>
            <person name="Whiteway M."/>
            <person name="Chibana H."/>
            <person name="Nantel A."/>
            <person name="Magee P.T."/>
        </authorList>
    </citation>
    <scope>GENOME REANNOTATION</scope>
    <source>
        <strain evidence="4">SC5314 / ATCC MYA-2876</strain>
    </source>
</reference>
<feature type="region of interest" description="Disordered" evidence="1">
    <location>
        <begin position="395"/>
        <end position="464"/>
    </location>
</feature>
<proteinExistence type="predicted"/>
<dbReference type="GO" id="GO:0032153">
    <property type="term" value="C:cell division site"/>
    <property type="evidence" value="ECO:0000318"/>
    <property type="project" value="GO_Central"/>
</dbReference>
<feature type="compositionally biased region" description="Polar residues" evidence="1">
    <location>
        <begin position="416"/>
        <end position="438"/>
    </location>
</feature>
<feature type="compositionally biased region" description="Polar residues" evidence="1">
    <location>
        <begin position="327"/>
        <end position="350"/>
    </location>
</feature>
<dbReference type="Gene3D" id="1.25.40.10">
    <property type="entry name" value="Tetratricopeptide repeat domain"/>
    <property type="match status" value="2"/>
</dbReference>
<feature type="compositionally biased region" description="Polar residues" evidence="1">
    <location>
        <begin position="475"/>
        <end position="484"/>
    </location>
</feature>
<evidence type="ECO:0000256" key="1">
    <source>
        <dbReference type="SAM" id="MobiDB-lite"/>
    </source>
</evidence>
<dbReference type="OrthoDB" id="2148946at2759"/>
<organism evidence="3 4">
    <name type="scientific">Candida albicans (strain SC5314 / ATCC MYA-2876)</name>
    <name type="common">Yeast</name>
    <dbReference type="NCBI Taxonomy" id="237561"/>
    <lineage>
        <taxon>Eukaryota</taxon>
        <taxon>Fungi</taxon>
        <taxon>Dikarya</taxon>
        <taxon>Ascomycota</taxon>
        <taxon>Saccharomycotina</taxon>
        <taxon>Pichiomycetes</taxon>
        <taxon>Debaryomycetaceae</taxon>
        <taxon>Candida/Lodderomyces clade</taxon>
        <taxon>Candida</taxon>
    </lineage>
</organism>
<feature type="compositionally biased region" description="Low complexity" evidence="1">
    <location>
        <begin position="351"/>
        <end position="363"/>
    </location>
</feature>
<dbReference type="PANTHER" id="PTHR43628:SF11">
    <property type="entry name" value="PROTEIN DSF2"/>
    <property type="match status" value="1"/>
</dbReference>